<comment type="caution">
    <text evidence="3">The sequence shown here is derived from an EMBL/GenBank/DDBJ whole genome shotgun (WGS) entry which is preliminary data.</text>
</comment>
<feature type="compositionally biased region" description="Low complexity" evidence="1">
    <location>
        <begin position="440"/>
        <end position="459"/>
    </location>
</feature>
<dbReference type="InterPro" id="IPR015943">
    <property type="entry name" value="WD40/YVTN_repeat-like_dom_sf"/>
</dbReference>
<dbReference type="Pfam" id="PF25499">
    <property type="entry name" value="Beta-prop_pof12"/>
    <property type="match status" value="1"/>
</dbReference>
<name>A0AAD4BWN6_BOLED</name>
<dbReference type="Proteomes" id="UP001194468">
    <property type="component" value="Unassembled WGS sequence"/>
</dbReference>
<evidence type="ECO:0000313" key="3">
    <source>
        <dbReference type="EMBL" id="KAF8441387.1"/>
    </source>
</evidence>
<dbReference type="InterPro" id="IPR036322">
    <property type="entry name" value="WD40_repeat_dom_sf"/>
</dbReference>
<evidence type="ECO:0000313" key="4">
    <source>
        <dbReference type="Proteomes" id="UP001194468"/>
    </source>
</evidence>
<dbReference type="InterPro" id="IPR001810">
    <property type="entry name" value="F-box_dom"/>
</dbReference>
<dbReference type="Gene3D" id="2.130.10.10">
    <property type="entry name" value="YVTN repeat-like/Quinoprotein amine dehydrogenase"/>
    <property type="match status" value="1"/>
</dbReference>
<accession>A0AAD4BWN6</accession>
<protein>
    <recommendedName>
        <fullName evidence="2">F-box domain-containing protein</fullName>
    </recommendedName>
</protein>
<dbReference type="SUPFAM" id="SSF81383">
    <property type="entry name" value="F-box domain"/>
    <property type="match status" value="1"/>
</dbReference>
<dbReference type="Pfam" id="PF12937">
    <property type="entry name" value="F-box-like"/>
    <property type="match status" value="1"/>
</dbReference>
<feature type="region of interest" description="Disordered" evidence="1">
    <location>
        <begin position="431"/>
        <end position="459"/>
    </location>
</feature>
<dbReference type="AlphaFoldDB" id="A0AAD4BWN6"/>
<reference evidence="3" key="1">
    <citation type="submission" date="2019-10" db="EMBL/GenBank/DDBJ databases">
        <authorList>
            <consortium name="DOE Joint Genome Institute"/>
            <person name="Kuo A."/>
            <person name="Miyauchi S."/>
            <person name="Kiss E."/>
            <person name="Drula E."/>
            <person name="Kohler A."/>
            <person name="Sanchez-Garcia M."/>
            <person name="Andreopoulos B."/>
            <person name="Barry K.W."/>
            <person name="Bonito G."/>
            <person name="Buee M."/>
            <person name="Carver A."/>
            <person name="Chen C."/>
            <person name="Cichocki N."/>
            <person name="Clum A."/>
            <person name="Culley D."/>
            <person name="Crous P.W."/>
            <person name="Fauchery L."/>
            <person name="Girlanda M."/>
            <person name="Hayes R."/>
            <person name="Keri Z."/>
            <person name="LaButti K."/>
            <person name="Lipzen A."/>
            <person name="Lombard V."/>
            <person name="Magnuson J."/>
            <person name="Maillard F."/>
            <person name="Morin E."/>
            <person name="Murat C."/>
            <person name="Nolan M."/>
            <person name="Ohm R."/>
            <person name="Pangilinan J."/>
            <person name="Pereira M."/>
            <person name="Perotto S."/>
            <person name="Peter M."/>
            <person name="Riley R."/>
            <person name="Sitrit Y."/>
            <person name="Stielow B."/>
            <person name="Szollosi G."/>
            <person name="Zifcakova L."/>
            <person name="Stursova M."/>
            <person name="Spatafora J.W."/>
            <person name="Tedersoo L."/>
            <person name="Vaario L.-M."/>
            <person name="Yamada A."/>
            <person name="Yan M."/>
            <person name="Wang P."/>
            <person name="Xu J."/>
            <person name="Bruns T."/>
            <person name="Baldrian P."/>
            <person name="Vilgalys R."/>
            <person name="Henrissat B."/>
            <person name="Grigoriev I.V."/>
            <person name="Hibbett D."/>
            <person name="Nagy L.G."/>
            <person name="Martin F.M."/>
        </authorList>
    </citation>
    <scope>NUCLEOTIDE SEQUENCE</scope>
    <source>
        <strain evidence="3">BED1</strain>
    </source>
</reference>
<gene>
    <name evidence="3" type="ORF">L210DRAFT_3537100</name>
</gene>
<feature type="non-terminal residue" evidence="3">
    <location>
        <position position="1"/>
    </location>
</feature>
<evidence type="ECO:0000256" key="1">
    <source>
        <dbReference type="SAM" id="MobiDB-lite"/>
    </source>
</evidence>
<reference evidence="3" key="2">
    <citation type="journal article" date="2020" name="Nat. Commun.">
        <title>Large-scale genome sequencing of mycorrhizal fungi provides insights into the early evolution of symbiotic traits.</title>
        <authorList>
            <person name="Miyauchi S."/>
            <person name="Kiss E."/>
            <person name="Kuo A."/>
            <person name="Drula E."/>
            <person name="Kohler A."/>
            <person name="Sanchez-Garcia M."/>
            <person name="Morin E."/>
            <person name="Andreopoulos B."/>
            <person name="Barry K.W."/>
            <person name="Bonito G."/>
            <person name="Buee M."/>
            <person name="Carver A."/>
            <person name="Chen C."/>
            <person name="Cichocki N."/>
            <person name="Clum A."/>
            <person name="Culley D."/>
            <person name="Crous P.W."/>
            <person name="Fauchery L."/>
            <person name="Girlanda M."/>
            <person name="Hayes R.D."/>
            <person name="Keri Z."/>
            <person name="LaButti K."/>
            <person name="Lipzen A."/>
            <person name="Lombard V."/>
            <person name="Magnuson J."/>
            <person name="Maillard F."/>
            <person name="Murat C."/>
            <person name="Nolan M."/>
            <person name="Ohm R.A."/>
            <person name="Pangilinan J."/>
            <person name="Pereira M.F."/>
            <person name="Perotto S."/>
            <person name="Peter M."/>
            <person name="Pfister S."/>
            <person name="Riley R."/>
            <person name="Sitrit Y."/>
            <person name="Stielow J.B."/>
            <person name="Szollosi G."/>
            <person name="Zifcakova L."/>
            <person name="Stursova M."/>
            <person name="Spatafora J.W."/>
            <person name="Tedersoo L."/>
            <person name="Vaario L.M."/>
            <person name="Yamada A."/>
            <person name="Yan M."/>
            <person name="Wang P."/>
            <person name="Xu J."/>
            <person name="Bruns T."/>
            <person name="Baldrian P."/>
            <person name="Vilgalys R."/>
            <person name="Dunand C."/>
            <person name="Henrissat B."/>
            <person name="Grigoriev I.V."/>
            <person name="Hibbett D."/>
            <person name="Nagy L.G."/>
            <person name="Martin F.M."/>
        </authorList>
    </citation>
    <scope>NUCLEOTIDE SEQUENCE</scope>
    <source>
        <strain evidence="3">BED1</strain>
    </source>
</reference>
<sequence length="566" mass="61589">MPIKRHLSPAPLPQPKRQLGVYSPSARAIITSFDNALYDELALFIFSFLNARDLCAVQAANKNCSRLACDDQLWKTLYVRDFGKARLRGGNGFYTRKDGRLVKGLPSRASVPADSVESPNWKWMYRISSNWRNGRCAVDNLGAGAPSTPSSSQSLPSGTPRPHVLLAGALTISASSEMSHQPVILLRPRPDIVHSLRCKSNVITGPTGISTIAIDQSRPSSTTPKHDGLLRLAVFLSTGEFSIYEYDSLSFSPSPKLAYIPLPRHRSRIMHAAYHHPLLVTLSHAFTLMIYDLTGNTITHTHSLSSFTSHPPTSLILSAMPSSTSYKLILAYAIPVYPAHWSVGVTELIISSSGSITSPLPSETTGLSPSSSANLTVTRTRSARAFDVPQGWIDDEKLKAMRAQWGRKVKQVADTQTDGKWVVLAPSDAPESPLSYDQGSLSDASSSSSTSTSYVSPPSHTSTHLQLYRLYMPPSSSSHAPRLSFVRTLHGPVGPVSALSLADGRCVSLGVNGSMWVWDLEGGEGTEIARPVDEFEQASGRGTVVFDERRIASFGVRGMEERRFDI</sequence>
<dbReference type="SUPFAM" id="SSF50978">
    <property type="entry name" value="WD40 repeat-like"/>
    <property type="match status" value="1"/>
</dbReference>
<dbReference type="Gene3D" id="1.20.1280.50">
    <property type="match status" value="1"/>
</dbReference>
<keyword evidence="4" id="KW-1185">Reference proteome</keyword>
<feature type="domain" description="F-box" evidence="2">
    <location>
        <begin position="39"/>
        <end position="79"/>
    </location>
</feature>
<proteinExistence type="predicted"/>
<dbReference type="InterPro" id="IPR036047">
    <property type="entry name" value="F-box-like_dom_sf"/>
</dbReference>
<evidence type="ECO:0000259" key="2">
    <source>
        <dbReference type="Pfam" id="PF12937"/>
    </source>
</evidence>
<organism evidence="3 4">
    <name type="scientific">Boletus edulis BED1</name>
    <dbReference type="NCBI Taxonomy" id="1328754"/>
    <lineage>
        <taxon>Eukaryota</taxon>
        <taxon>Fungi</taxon>
        <taxon>Dikarya</taxon>
        <taxon>Basidiomycota</taxon>
        <taxon>Agaricomycotina</taxon>
        <taxon>Agaricomycetes</taxon>
        <taxon>Agaricomycetidae</taxon>
        <taxon>Boletales</taxon>
        <taxon>Boletineae</taxon>
        <taxon>Boletaceae</taxon>
        <taxon>Boletoideae</taxon>
        <taxon>Boletus</taxon>
    </lineage>
</organism>
<dbReference type="EMBL" id="WHUW01000010">
    <property type="protein sequence ID" value="KAF8441387.1"/>
    <property type="molecule type" value="Genomic_DNA"/>
</dbReference>